<dbReference type="Pfam" id="PF00476">
    <property type="entry name" value="DNA_pol_A"/>
    <property type="match status" value="1"/>
</dbReference>
<reference evidence="2" key="1">
    <citation type="submission" date="2021-03" db="EMBL/GenBank/DDBJ databases">
        <title>Comparative genomics and phylogenomic investigation of the class Geoglossomycetes provide insights into ecological specialization and systematics.</title>
        <authorList>
            <person name="Melie T."/>
            <person name="Pirro S."/>
            <person name="Miller A.N."/>
            <person name="Quandt A."/>
        </authorList>
    </citation>
    <scope>NUCLEOTIDE SEQUENCE</scope>
    <source>
        <strain evidence="2">CAQ_001_2017</strain>
    </source>
</reference>
<protein>
    <recommendedName>
        <fullName evidence="1">DNA-directed DNA polymerase family A palm domain-containing protein</fullName>
    </recommendedName>
</protein>
<comment type="caution">
    <text evidence="2">The sequence shown here is derived from an EMBL/GenBank/DDBJ whole genome shotgun (WGS) entry which is preliminary data.</text>
</comment>
<evidence type="ECO:0000313" key="3">
    <source>
        <dbReference type="Proteomes" id="UP000750711"/>
    </source>
</evidence>
<gene>
    <name evidence="2" type="ORF">GP486_008684</name>
</gene>
<dbReference type="InterPro" id="IPR001098">
    <property type="entry name" value="DNA-dir_DNA_pol_A_palm_dom"/>
</dbReference>
<proteinExistence type="predicted"/>
<feature type="domain" description="DNA-directed DNA polymerase family A palm" evidence="1">
    <location>
        <begin position="21"/>
        <end position="207"/>
    </location>
</feature>
<evidence type="ECO:0000259" key="1">
    <source>
        <dbReference type="Pfam" id="PF00476"/>
    </source>
</evidence>
<dbReference type="InterPro" id="IPR043502">
    <property type="entry name" value="DNA/RNA_pol_sf"/>
</dbReference>
<evidence type="ECO:0000313" key="2">
    <source>
        <dbReference type="EMBL" id="KAH0541854.1"/>
    </source>
</evidence>
<dbReference type="InterPro" id="IPR002298">
    <property type="entry name" value="DNA_polymerase_A"/>
</dbReference>
<dbReference type="SUPFAM" id="SSF56672">
    <property type="entry name" value="DNA/RNA polymerases"/>
    <property type="match status" value="1"/>
</dbReference>
<sequence>MLAEVEKVGLAVDWRRVENNDKKLKHTIAKFEAQLQQAAIDSAFHAVNPNSPKQLGELIYDHLSLSYKGQREKSTDQKVLKELPPHPVIQALRQYRKVQKARSTYVTPVYENAELDGRIHSTYLIHGTATGRLSSRNPNLQNIPRDPEIRGQFVAAPGRIFIEPDLNQAELRSLACLSGDDELIRIYTTNGMSLHEEVRASIFGNKDEWDDSKVAEYLAQFFLPERYYKGEDRIVEEQKMRAKTVNFGIVYGREAPSIAEEYHTSNAEAQ</sequence>
<dbReference type="Proteomes" id="UP000750711">
    <property type="component" value="Unassembled WGS sequence"/>
</dbReference>
<dbReference type="GO" id="GO:0006261">
    <property type="term" value="P:DNA-templated DNA replication"/>
    <property type="evidence" value="ECO:0007669"/>
    <property type="project" value="InterPro"/>
</dbReference>
<name>A0A9P8KXU2_9PEZI</name>
<organism evidence="2 3">
    <name type="scientific">Trichoglossum hirsutum</name>
    <dbReference type="NCBI Taxonomy" id="265104"/>
    <lineage>
        <taxon>Eukaryota</taxon>
        <taxon>Fungi</taxon>
        <taxon>Dikarya</taxon>
        <taxon>Ascomycota</taxon>
        <taxon>Pezizomycotina</taxon>
        <taxon>Geoglossomycetes</taxon>
        <taxon>Geoglossales</taxon>
        <taxon>Geoglossaceae</taxon>
        <taxon>Trichoglossum</taxon>
    </lineage>
</organism>
<dbReference type="PANTHER" id="PTHR10133">
    <property type="entry name" value="DNA POLYMERASE I"/>
    <property type="match status" value="1"/>
</dbReference>
<dbReference type="AlphaFoldDB" id="A0A9P8KXU2"/>
<feature type="non-terminal residue" evidence="2">
    <location>
        <position position="270"/>
    </location>
</feature>
<dbReference type="PANTHER" id="PTHR10133:SF62">
    <property type="entry name" value="DNA POLYMERASE THETA"/>
    <property type="match status" value="1"/>
</dbReference>
<dbReference type="EMBL" id="JAGHQM010003732">
    <property type="protein sequence ID" value="KAH0541854.1"/>
    <property type="molecule type" value="Genomic_DNA"/>
</dbReference>
<dbReference type="GO" id="GO:0006302">
    <property type="term" value="P:double-strand break repair"/>
    <property type="evidence" value="ECO:0007669"/>
    <property type="project" value="TreeGrafter"/>
</dbReference>
<dbReference type="PRINTS" id="PR00868">
    <property type="entry name" value="DNAPOLI"/>
</dbReference>
<dbReference type="Gene3D" id="1.20.1060.10">
    <property type="entry name" value="Taq DNA Polymerase, Chain T, domain 4"/>
    <property type="match status" value="1"/>
</dbReference>
<keyword evidence="3" id="KW-1185">Reference proteome</keyword>
<dbReference type="GO" id="GO:0003887">
    <property type="term" value="F:DNA-directed DNA polymerase activity"/>
    <property type="evidence" value="ECO:0007669"/>
    <property type="project" value="InterPro"/>
</dbReference>
<dbReference type="Gene3D" id="1.10.150.20">
    <property type="entry name" value="5' to 3' exonuclease, C-terminal subdomain"/>
    <property type="match status" value="1"/>
</dbReference>
<dbReference type="GO" id="GO:0003677">
    <property type="term" value="F:DNA binding"/>
    <property type="evidence" value="ECO:0007669"/>
    <property type="project" value="InterPro"/>
</dbReference>
<dbReference type="Gene3D" id="3.30.70.370">
    <property type="match status" value="1"/>
</dbReference>
<accession>A0A9P8KXU2</accession>